<dbReference type="InterPro" id="IPR020843">
    <property type="entry name" value="ER"/>
</dbReference>
<dbReference type="InterPro" id="IPR002328">
    <property type="entry name" value="ADH_Zn_CS"/>
</dbReference>
<gene>
    <name evidence="7" type="ORF">SDC9_65534</name>
</gene>
<evidence type="ECO:0000256" key="1">
    <source>
        <dbReference type="ARBA" id="ARBA00001947"/>
    </source>
</evidence>
<accession>A0A644XSB7</accession>
<dbReference type="Pfam" id="PF00107">
    <property type="entry name" value="ADH_zinc_N"/>
    <property type="match status" value="1"/>
</dbReference>
<dbReference type="PROSITE" id="PS00059">
    <property type="entry name" value="ADH_ZINC"/>
    <property type="match status" value="1"/>
</dbReference>
<dbReference type="EC" id="1.1.1.9" evidence="7"/>
<evidence type="ECO:0000256" key="4">
    <source>
        <dbReference type="ARBA" id="ARBA00022833"/>
    </source>
</evidence>
<evidence type="ECO:0000256" key="2">
    <source>
        <dbReference type="ARBA" id="ARBA00008072"/>
    </source>
</evidence>
<feature type="domain" description="Enoyl reductase (ER)" evidence="6">
    <location>
        <begin position="12"/>
        <end position="340"/>
    </location>
</feature>
<dbReference type="Gene3D" id="3.90.180.10">
    <property type="entry name" value="Medium-chain alcohol dehydrogenases, catalytic domain"/>
    <property type="match status" value="1"/>
</dbReference>
<reference evidence="7" key="1">
    <citation type="submission" date="2019-08" db="EMBL/GenBank/DDBJ databases">
        <authorList>
            <person name="Kucharzyk K."/>
            <person name="Murdoch R.W."/>
            <person name="Higgins S."/>
            <person name="Loffler F."/>
        </authorList>
    </citation>
    <scope>NUCLEOTIDE SEQUENCE</scope>
</reference>
<dbReference type="InterPro" id="IPR036291">
    <property type="entry name" value="NAD(P)-bd_dom_sf"/>
</dbReference>
<dbReference type="SUPFAM" id="SSF50129">
    <property type="entry name" value="GroES-like"/>
    <property type="match status" value="1"/>
</dbReference>
<dbReference type="InterPro" id="IPR045306">
    <property type="entry name" value="SDH-like"/>
</dbReference>
<dbReference type="AlphaFoldDB" id="A0A644XSB7"/>
<evidence type="ECO:0000313" key="7">
    <source>
        <dbReference type="EMBL" id="MPM19116.1"/>
    </source>
</evidence>
<dbReference type="SMART" id="SM00829">
    <property type="entry name" value="PKS_ER"/>
    <property type="match status" value="1"/>
</dbReference>
<proteinExistence type="inferred from homology"/>
<keyword evidence="5 7" id="KW-0560">Oxidoreductase</keyword>
<comment type="caution">
    <text evidence="7">The sequence shown here is derived from an EMBL/GenBank/DDBJ whole genome shotgun (WGS) entry which is preliminary data.</text>
</comment>
<dbReference type="GO" id="GO:0006062">
    <property type="term" value="P:sorbitol catabolic process"/>
    <property type="evidence" value="ECO:0007669"/>
    <property type="project" value="TreeGrafter"/>
</dbReference>
<comment type="cofactor">
    <cofactor evidence="1">
        <name>Zn(2+)</name>
        <dbReference type="ChEBI" id="CHEBI:29105"/>
    </cofactor>
</comment>
<dbReference type="CDD" id="cd05285">
    <property type="entry name" value="sorbitol_DH"/>
    <property type="match status" value="1"/>
</dbReference>
<dbReference type="Gene3D" id="3.40.50.720">
    <property type="entry name" value="NAD(P)-binding Rossmann-like Domain"/>
    <property type="match status" value="1"/>
</dbReference>
<dbReference type="InterPro" id="IPR013154">
    <property type="entry name" value="ADH-like_N"/>
</dbReference>
<dbReference type="PANTHER" id="PTHR43161">
    <property type="entry name" value="SORBITOL DEHYDROGENASE"/>
    <property type="match status" value="1"/>
</dbReference>
<keyword evidence="3" id="KW-0479">Metal-binding</keyword>
<evidence type="ECO:0000256" key="5">
    <source>
        <dbReference type="ARBA" id="ARBA00023002"/>
    </source>
</evidence>
<dbReference type="GO" id="GO:0046526">
    <property type="term" value="F:D-xylulose reductase activity"/>
    <property type="evidence" value="ECO:0007669"/>
    <property type="project" value="UniProtKB-EC"/>
</dbReference>
<evidence type="ECO:0000259" key="6">
    <source>
        <dbReference type="SMART" id="SM00829"/>
    </source>
</evidence>
<organism evidence="7">
    <name type="scientific">bioreactor metagenome</name>
    <dbReference type="NCBI Taxonomy" id="1076179"/>
    <lineage>
        <taxon>unclassified sequences</taxon>
        <taxon>metagenomes</taxon>
        <taxon>ecological metagenomes</taxon>
    </lineage>
</organism>
<dbReference type="GO" id="GO:0003939">
    <property type="term" value="F:L-iditol 2-dehydrogenase (NAD+) activity"/>
    <property type="evidence" value="ECO:0007669"/>
    <property type="project" value="TreeGrafter"/>
</dbReference>
<evidence type="ECO:0000256" key="3">
    <source>
        <dbReference type="ARBA" id="ARBA00022723"/>
    </source>
</evidence>
<protein>
    <submittedName>
        <fullName evidence="7">D-xylulose reductase</fullName>
        <ecNumber evidence="7">1.1.1.9</ecNumber>
    </submittedName>
</protein>
<dbReference type="GO" id="GO:0008270">
    <property type="term" value="F:zinc ion binding"/>
    <property type="evidence" value="ECO:0007669"/>
    <property type="project" value="InterPro"/>
</dbReference>
<dbReference type="SUPFAM" id="SSF51735">
    <property type="entry name" value="NAD(P)-binding Rossmann-fold domains"/>
    <property type="match status" value="1"/>
</dbReference>
<dbReference type="PANTHER" id="PTHR43161:SF9">
    <property type="entry name" value="SORBITOL DEHYDROGENASE"/>
    <property type="match status" value="1"/>
</dbReference>
<dbReference type="EMBL" id="VSSQ01003114">
    <property type="protein sequence ID" value="MPM19116.1"/>
    <property type="molecule type" value="Genomic_DNA"/>
</dbReference>
<keyword evidence="4" id="KW-0862">Zinc</keyword>
<name>A0A644XSB7_9ZZZZ</name>
<dbReference type="InterPro" id="IPR013149">
    <property type="entry name" value="ADH-like_C"/>
</dbReference>
<comment type="similarity">
    <text evidence="2">Belongs to the zinc-containing alcohol dehydrogenase family.</text>
</comment>
<dbReference type="Pfam" id="PF08240">
    <property type="entry name" value="ADH_N"/>
    <property type="match status" value="1"/>
</dbReference>
<sequence length="347" mass="37295">MKALVLEQQMKLSLREIAIEETLGEGDVEIAIKRVGICGSDIHYYTNGKIGPFVVKEPMILGHEGAGVITRVGSNVKHLKVGDRVCMEPGIPMSFSKSMKEGHYNLDPDVRFWATPPIHGITRESVIHPAGFTYKLPDNVSLAEGAMVEPLAIGFQAIHKAQIFSGDTAVVTGAGTIGLMIVLAALTQGCRKIFVVDISKEKLAIAKAMDPRVIPILASNGNESIIKEVLLQTNGQGAEVVFEASGSSAVNEYLIDLLAPAGKLVYVGMPSRPVSLDVVKAQAKEVSMYTVFRYANMYERAIASIAAGLIDVKPLITHTFAFDDSIEAYEFAASPSGPVVKIQISLE</sequence>
<dbReference type="InterPro" id="IPR011032">
    <property type="entry name" value="GroES-like_sf"/>
</dbReference>